<dbReference type="UniPathway" id="UPA00030"/>
<evidence type="ECO:0000256" key="6">
    <source>
        <dbReference type="ARBA" id="ARBA00022490"/>
    </source>
</evidence>
<evidence type="ECO:0000256" key="3">
    <source>
        <dbReference type="ARBA" id="ARBA00004845"/>
    </source>
</evidence>
<dbReference type="InterPro" id="IPR006218">
    <property type="entry name" value="DAHP1/KDSA"/>
</dbReference>
<proteinExistence type="inferred from homology"/>
<dbReference type="EMBL" id="MFIX01000119">
    <property type="protein sequence ID" value="OGG04495.1"/>
    <property type="molecule type" value="Genomic_DNA"/>
</dbReference>
<evidence type="ECO:0000256" key="5">
    <source>
        <dbReference type="ARBA" id="ARBA00012693"/>
    </source>
</evidence>
<dbReference type="GO" id="GO:0008676">
    <property type="term" value="F:3-deoxy-8-phosphooctulonate synthase activity"/>
    <property type="evidence" value="ECO:0007669"/>
    <property type="project" value="UniProtKB-EC"/>
</dbReference>
<evidence type="ECO:0000256" key="4">
    <source>
        <dbReference type="ARBA" id="ARBA00010499"/>
    </source>
</evidence>
<protein>
    <recommendedName>
        <fullName evidence="5">3-deoxy-8-phosphooctulonate synthase</fullName>
        <ecNumber evidence="5">2.5.1.55</ecNumber>
    </recommendedName>
</protein>
<evidence type="ECO:0000256" key="2">
    <source>
        <dbReference type="ARBA" id="ARBA00004756"/>
    </source>
</evidence>
<evidence type="ECO:0000256" key="8">
    <source>
        <dbReference type="ARBA" id="ARBA00049112"/>
    </source>
</evidence>
<dbReference type="STRING" id="1817867.A3F83_13165"/>
<comment type="catalytic activity">
    <reaction evidence="8">
        <text>D-arabinose 5-phosphate + phosphoenolpyruvate + H2O = 3-deoxy-alpha-D-manno-2-octulosonate-8-phosphate + phosphate</text>
        <dbReference type="Rhea" id="RHEA:14053"/>
        <dbReference type="ChEBI" id="CHEBI:15377"/>
        <dbReference type="ChEBI" id="CHEBI:43474"/>
        <dbReference type="ChEBI" id="CHEBI:57693"/>
        <dbReference type="ChEBI" id="CHEBI:58702"/>
        <dbReference type="ChEBI" id="CHEBI:85985"/>
        <dbReference type="EC" id="2.5.1.55"/>
    </reaction>
</comment>
<evidence type="ECO:0000313" key="11">
    <source>
        <dbReference type="Proteomes" id="UP000179129"/>
    </source>
</evidence>
<dbReference type="SUPFAM" id="SSF51569">
    <property type="entry name" value="Aldolase"/>
    <property type="match status" value="1"/>
</dbReference>
<comment type="caution">
    <text evidence="10">The sequence shown here is derived from an EMBL/GenBank/DDBJ whole genome shotgun (WGS) entry which is preliminary data.</text>
</comment>
<dbReference type="GO" id="GO:0005737">
    <property type="term" value="C:cytoplasm"/>
    <property type="evidence" value="ECO:0007669"/>
    <property type="project" value="UniProtKB-SubCell"/>
</dbReference>
<comment type="similarity">
    <text evidence="4">Belongs to the KdsA family.</text>
</comment>
<evidence type="ECO:0000256" key="1">
    <source>
        <dbReference type="ARBA" id="ARBA00004496"/>
    </source>
</evidence>
<keyword evidence="7" id="KW-0808">Transferase</keyword>
<dbReference type="Pfam" id="PF00793">
    <property type="entry name" value="DAHP_synth_1"/>
    <property type="match status" value="1"/>
</dbReference>
<evidence type="ECO:0000259" key="9">
    <source>
        <dbReference type="Pfam" id="PF00793"/>
    </source>
</evidence>
<gene>
    <name evidence="10" type="ORF">A3F83_13165</name>
</gene>
<dbReference type="PANTHER" id="PTHR21057">
    <property type="entry name" value="PHOSPHO-2-DEHYDRO-3-DEOXYHEPTONATE ALDOLASE"/>
    <property type="match status" value="1"/>
</dbReference>
<accession>A0A1F5YWJ9</accession>
<dbReference type="InterPro" id="IPR013785">
    <property type="entry name" value="Aldolase_TIM"/>
</dbReference>
<dbReference type="AlphaFoldDB" id="A0A1F5YWJ9"/>
<comment type="pathway">
    <text evidence="3">Carbohydrate biosynthesis; 3-deoxy-D-manno-octulosonate biosynthesis; 3-deoxy-D-manno-octulosonate from D-ribulose 5-phosphate: step 2/3.</text>
</comment>
<reference evidence="10 11" key="1">
    <citation type="journal article" date="2016" name="Nat. Commun.">
        <title>Thousands of microbial genomes shed light on interconnected biogeochemical processes in an aquifer system.</title>
        <authorList>
            <person name="Anantharaman K."/>
            <person name="Brown C.T."/>
            <person name="Hug L.A."/>
            <person name="Sharon I."/>
            <person name="Castelle C.J."/>
            <person name="Probst A.J."/>
            <person name="Thomas B.C."/>
            <person name="Singh A."/>
            <person name="Wilkins M.J."/>
            <person name="Karaoz U."/>
            <person name="Brodie E.L."/>
            <person name="Williams K.H."/>
            <person name="Hubbard S.S."/>
            <person name="Banfield J.F."/>
        </authorList>
    </citation>
    <scope>NUCLEOTIDE SEQUENCE [LARGE SCALE GENOMIC DNA]</scope>
</reference>
<comment type="subcellular location">
    <subcellularLocation>
        <location evidence="1">Cytoplasm</location>
    </subcellularLocation>
</comment>
<keyword evidence="6" id="KW-0963">Cytoplasm</keyword>
<sequence>MKKSKPLELAGGRLGGGERLFLIAGPCVVETPEVMFRTAEVLAGLAEKLGIFYIYKSSYQKANRSAPGSPGGPGLEEGLELLARIKEKFGLPVCTDIHECDQATPAAAVADLLQIPAFLSRQTPLLLAAAATGRAVNIKKGQFMDPALACLAAEKIYKSGNRKVLLTERGSFFGYGDLVVDFRALQVMASCGAPVVFDATHSVQTPGGGGDSSGGKKEFIPLLARAAVAAGVDGLFMEVHPDPPRALSDRHCMLNFAEARSLIPRLVELGDYVRNR</sequence>
<dbReference type="UniPathway" id="UPA00357">
    <property type="reaction ID" value="UER00474"/>
</dbReference>
<evidence type="ECO:0000313" key="10">
    <source>
        <dbReference type="EMBL" id="OGG04495.1"/>
    </source>
</evidence>
<dbReference type="Proteomes" id="UP000179129">
    <property type="component" value="Unassembled WGS sequence"/>
</dbReference>
<organism evidence="10 11">
    <name type="scientific">Candidatus Glassbacteria bacterium RIFCSPLOWO2_12_FULL_58_11</name>
    <dbReference type="NCBI Taxonomy" id="1817867"/>
    <lineage>
        <taxon>Bacteria</taxon>
        <taxon>Candidatus Glassiibacteriota</taxon>
    </lineage>
</organism>
<name>A0A1F5YWJ9_9BACT</name>
<evidence type="ECO:0000256" key="7">
    <source>
        <dbReference type="ARBA" id="ARBA00022679"/>
    </source>
</evidence>
<dbReference type="GO" id="GO:0009103">
    <property type="term" value="P:lipopolysaccharide biosynthetic process"/>
    <property type="evidence" value="ECO:0007669"/>
    <property type="project" value="UniProtKB-UniPathway"/>
</dbReference>
<comment type="pathway">
    <text evidence="2">Bacterial outer membrane biogenesis; lipopolysaccharide biosynthesis.</text>
</comment>
<dbReference type="NCBIfam" id="NF003543">
    <property type="entry name" value="PRK05198.1"/>
    <property type="match status" value="1"/>
</dbReference>
<dbReference type="InterPro" id="IPR006269">
    <property type="entry name" value="KDO8P_synthase"/>
</dbReference>
<dbReference type="EC" id="2.5.1.55" evidence="5"/>
<dbReference type="NCBIfam" id="TIGR01362">
    <property type="entry name" value="KDO8P_synth"/>
    <property type="match status" value="1"/>
</dbReference>
<dbReference type="Gene3D" id="3.20.20.70">
    <property type="entry name" value="Aldolase class I"/>
    <property type="match status" value="1"/>
</dbReference>
<feature type="domain" description="DAHP synthetase I/KDSA" evidence="9">
    <location>
        <begin position="13"/>
        <end position="270"/>
    </location>
</feature>